<keyword evidence="3" id="KW-1185">Reference proteome</keyword>
<dbReference type="Proteomes" id="UP001176940">
    <property type="component" value="Unassembled WGS sequence"/>
</dbReference>
<proteinExistence type="predicted"/>
<sequence>MPDHVAGVCQQFLQDEGIEAVDWPARSPDLNLIEHIWDSMSRIIQQHHIAPQTVHELVDALVQVWEKIPQETIRCLIKSMPRRYFSDVPCAVRSLPPQWYHTVQVRRIRSLRARSNSDPLQGKNLGQGFQWQRKGLPFGNASSYLNLEKLGEGSYATHGNQGKHRVTKRGPALSYPMFTLVTSEDIAGSVSHTPIQRCLQGVQRRNKVLDFIQRPTISQQGPDRWSLSHITI</sequence>
<comment type="caution">
    <text evidence="2">The sequence shown here is derived from an EMBL/GenBank/DDBJ whole genome shotgun (WGS) entry which is preliminary data.</text>
</comment>
<dbReference type="Gene3D" id="3.30.420.10">
    <property type="entry name" value="Ribonuclease H-like superfamily/Ribonuclease H"/>
    <property type="match status" value="1"/>
</dbReference>
<dbReference type="InterPro" id="IPR038717">
    <property type="entry name" value="Tc1-like_DDE_dom"/>
</dbReference>
<dbReference type="EMBL" id="CAUEEQ010079524">
    <property type="protein sequence ID" value="CAJ0968668.1"/>
    <property type="molecule type" value="Genomic_DNA"/>
</dbReference>
<dbReference type="Pfam" id="PF13358">
    <property type="entry name" value="DDE_3"/>
    <property type="match status" value="1"/>
</dbReference>
<evidence type="ECO:0000259" key="1">
    <source>
        <dbReference type="Pfam" id="PF13358"/>
    </source>
</evidence>
<accession>A0ABN9MW18</accession>
<reference evidence="2" key="1">
    <citation type="submission" date="2023-07" db="EMBL/GenBank/DDBJ databases">
        <authorList>
            <person name="Stuckert A."/>
        </authorList>
    </citation>
    <scope>NUCLEOTIDE SEQUENCE</scope>
</reference>
<gene>
    <name evidence="2" type="ORF">RIMI_LOCUS23302784</name>
</gene>
<evidence type="ECO:0000313" key="2">
    <source>
        <dbReference type="EMBL" id="CAJ0968668.1"/>
    </source>
</evidence>
<evidence type="ECO:0000313" key="3">
    <source>
        <dbReference type="Proteomes" id="UP001176940"/>
    </source>
</evidence>
<dbReference type="InterPro" id="IPR036397">
    <property type="entry name" value="RNaseH_sf"/>
</dbReference>
<organism evidence="2 3">
    <name type="scientific">Ranitomeya imitator</name>
    <name type="common">mimic poison frog</name>
    <dbReference type="NCBI Taxonomy" id="111125"/>
    <lineage>
        <taxon>Eukaryota</taxon>
        <taxon>Metazoa</taxon>
        <taxon>Chordata</taxon>
        <taxon>Craniata</taxon>
        <taxon>Vertebrata</taxon>
        <taxon>Euteleostomi</taxon>
        <taxon>Amphibia</taxon>
        <taxon>Batrachia</taxon>
        <taxon>Anura</taxon>
        <taxon>Neobatrachia</taxon>
        <taxon>Hyloidea</taxon>
        <taxon>Dendrobatidae</taxon>
        <taxon>Dendrobatinae</taxon>
        <taxon>Ranitomeya</taxon>
    </lineage>
</organism>
<feature type="domain" description="Tc1-like transposase DDE" evidence="1">
    <location>
        <begin position="4"/>
        <end position="49"/>
    </location>
</feature>
<name>A0ABN9MW18_9NEOB</name>
<protein>
    <recommendedName>
        <fullName evidence="1">Tc1-like transposase DDE domain-containing protein</fullName>
    </recommendedName>
</protein>